<dbReference type="Proteomes" id="UP001178507">
    <property type="component" value="Unassembled WGS sequence"/>
</dbReference>
<feature type="region of interest" description="Disordered" evidence="1">
    <location>
        <begin position="320"/>
        <end position="342"/>
    </location>
</feature>
<dbReference type="Pfam" id="PF13883">
    <property type="entry name" value="CREG_beta-barrel"/>
    <property type="match status" value="1"/>
</dbReference>
<feature type="region of interest" description="Disordered" evidence="1">
    <location>
        <begin position="212"/>
        <end position="255"/>
    </location>
</feature>
<evidence type="ECO:0000259" key="2">
    <source>
        <dbReference type="Pfam" id="PF10615"/>
    </source>
</evidence>
<proteinExistence type="predicted"/>
<organism evidence="4 5">
    <name type="scientific">Effrenium voratum</name>
    <dbReference type="NCBI Taxonomy" id="2562239"/>
    <lineage>
        <taxon>Eukaryota</taxon>
        <taxon>Sar</taxon>
        <taxon>Alveolata</taxon>
        <taxon>Dinophyceae</taxon>
        <taxon>Suessiales</taxon>
        <taxon>Symbiodiniaceae</taxon>
        <taxon>Effrenium</taxon>
    </lineage>
</organism>
<dbReference type="AlphaFoldDB" id="A0AA36HSH6"/>
<feature type="region of interest" description="Disordered" evidence="1">
    <location>
        <begin position="1"/>
        <end position="28"/>
    </location>
</feature>
<dbReference type="SUPFAM" id="SSF50475">
    <property type="entry name" value="FMN-binding split barrel"/>
    <property type="match status" value="1"/>
</dbReference>
<dbReference type="InterPro" id="IPR055343">
    <property type="entry name" value="CREG_beta-barrel"/>
</dbReference>
<dbReference type="SUPFAM" id="SSF49599">
    <property type="entry name" value="TRAF domain-like"/>
    <property type="match status" value="1"/>
</dbReference>
<comment type="caution">
    <text evidence="4">The sequence shown here is derived from an EMBL/GenBank/DDBJ whole genome shotgun (WGS) entry which is preliminary data.</text>
</comment>
<dbReference type="Gene3D" id="3.20.180.10">
    <property type="entry name" value="PNP-oxidase-like"/>
    <property type="match status" value="1"/>
</dbReference>
<keyword evidence="5" id="KW-1185">Reference proteome</keyword>
<sequence>MEEFKTQPMLLKEPEEEEAAMLGERGSEGAAGVEVELIANGEGEEAEKRPSDELYFTRSELLLHERLQKDLVSLRNRTVRRVEWRLEGCSRLLECCRSGDSVDSPIFSAAGLERIQFHFFPRGYEPTSGSTSPCSLFVSGPDRGVAIRGLLWVGSQGRQFEHRFKSRGDMGGRPKFGPLEQLHDPQDGVMIAVDLAEVEQELPEHNQSIVLRDARASTNSDTSPLSPSRQVSMAPQTGTRASMRLKREDPSKTEELVKCVSLPSLKAGNMSQMSMYSTKSRRSHGSRRLWSLLVPVGVLAAPALRAFVAPRAISRGLTARAAEEEEKQTGHQVKNAGSFKMDPEEMELQQRVRDHQDGAEKLDAATEVRTLVQYNHGFAVMSTNSVSMPGYPGGSVVGFAPDEKGRPLFCFSSMSSHTQDLLKDKRCSLTVASKEFKGAADGRVNLLGEATPLESEEIAAAKKLYLEKHPKAFWVEFGDFTWYRMEVQNVRFVGGFARAGSVTAEAYAEASPDPISGFGPAVAKHMNDDHREATIAMVRNYVGIDVEDAEITSMDSLGMYVKVSRTPKAEDQMQQFKLRLPFVRKLETRKDAKDVIVEMTKASAEFMPSKSEKAEA</sequence>
<dbReference type="GO" id="GO:0005737">
    <property type="term" value="C:cytoplasm"/>
    <property type="evidence" value="ECO:0007669"/>
    <property type="project" value="UniProtKB-ARBA"/>
</dbReference>
<evidence type="ECO:0008006" key="6">
    <source>
        <dbReference type="Google" id="ProtNLM"/>
    </source>
</evidence>
<accession>A0AA36HSH6</accession>
<evidence type="ECO:0000259" key="3">
    <source>
        <dbReference type="Pfam" id="PF13883"/>
    </source>
</evidence>
<feature type="compositionally biased region" description="Polar residues" evidence="1">
    <location>
        <begin position="216"/>
        <end position="240"/>
    </location>
</feature>
<feature type="domain" description="DUF2470" evidence="2">
    <location>
        <begin position="522"/>
        <end position="599"/>
    </location>
</feature>
<feature type="compositionally biased region" description="Basic and acidic residues" evidence="1">
    <location>
        <begin position="245"/>
        <end position="255"/>
    </location>
</feature>
<dbReference type="InterPro" id="IPR012349">
    <property type="entry name" value="Split_barrel_FMN-bd"/>
</dbReference>
<dbReference type="InterPro" id="IPR019595">
    <property type="entry name" value="DUF2470"/>
</dbReference>
<dbReference type="InterPro" id="IPR037119">
    <property type="entry name" value="Haem_oxidase_HugZ-like_sf"/>
</dbReference>
<dbReference type="PANTHER" id="PTHR13343">
    <property type="entry name" value="CREG1 PROTEIN"/>
    <property type="match status" value="1"/>
</dbReference>
<dbReference type="EMBL" id="CAUJNA010000208">
    <property type="protein sequence ID" value="CAJ1373674.1"/>
    <property type="molecule type" value="Genomic_DNA"/>
</dbReference>
<protein>
    <recommendedName>
        <fullName evidence="6">DUF2470 domain-containing protein</fullName>
    </recommendedName>
</protein>
<evidence type="ECO:0000313" key="5">
    <source>
        <dbReference type="Proteomes" id="UP001178507"/>
    </source>
</evidence>
<dbReference type="Gene3D" id="2.30.110.10">
    <property type="entry name" value="Electron Transport, Fmn-binding Protein, Chain A"/>
    <property type="match status" value="1"/>
</dbReference>
<evidence type="ECO:0000313" key="4">
    <source>
        <dbReference type="EMBL" id="CAJ1373674.1"/>
    </source>
</evidence>
<evidence type="ECO:0000256" key="1">
    <source>
        <dbReference type="SAM" id="MobiDB-lite"/>
    </source>
</evidence>
<gene>
    <name evidence="4" type="ORF">EVOR1521_LOCUS3428</name>
</gene>
<feature type="domain" description="CREG-like beta-barrel" evidence="3">
    <location>
        <begin position="362"/>
        <end position="508"/>
    </location>
</feature>
<name>A0AA36HSH6_9DINO</name>
<reference evidence="4" key="1">
    <citation type="submission" date="2023-08" db="EMBL/GenBank/DDBJ databases">
        <authorList>
            <person name="Chen Y."/>
            <person name="Shah S."/>
            <person name="Dougan E. K."/>
            <person name="Thang M."/>
            <person name="Chan C."/>
        </authorList>
    </citation>
    <scope>NUCLEOTIDE SEQUENCE</scope>
</reference>
<dbReference type="Pfam" id="PF10615">
    <property type="entry name" value="DUF2470"/>
    <property type="match status" value="1"/>
</dbReference>
<dbReference type="PANTHER" id="PTHR13343:SF24">
    <property type="entry name" value="OS07G0573800 PROTEIN"/>
    <property type="match status" value="1"/>
</dbReference>